<evidence type="ECO:0000256" key="5">
    <source>
        <dbReference type="PROSITE-ProRule" id="PRU00152"/>
    </source>
</evidence>
<dbReference type="PANTHER" id="PTHR11771">
    <property type="entry name" value="LIPOXYGENASE"/>
    <property type="match status" value="1"/>
</dbReference>
<dbReference type="GO" id="GO:0046872">
    <property type="term" value="F:metal ion binding"/>
    <property type="evidence" value="ECO:0007669"/>
    <property type="project" value="UniProtKB-KW"/>
</dbReference>
<organism evidence="8 9">
    <name type="scientific">Biomphalaria glabrata</name>
    <name type="common">Bloodfluke planorb</name>
    <name type="synonym">Freshwater snail</name>
    <dbReference type="NCBI Taxonomy" id="6526"/>
    <lineage>
        <taxon>Eukaryota</taxon>
        <taxon>Metazoa</taxon>
        <taxon>Spiralia</taxon>
        <taxon>Lophotrochozoa</taxon>
        <taxon>Mollusca</taxon>
        <taxon>Gastropoda</taxon>
        <taxon>Heterobranchia</taxon>
        <taxon>Euthyneura</taxon>
        <taxon>Panpulmonata</taxon>
        <taxon>Hygrophila</taxon>
        <taxon>Lymnaeoidea</taxon>
        <taxon>Planorbidae</taxon>
        <taxon>Biomphalaria</taxon>
    </lineage>
</organism>
<dbReference type="EnsemblMetazoa" id="BGLB000107-RB">
    <property type="protein sequence ID" value="BGLB000107-PB"/>
    <property type="gene ID" value="BGLB000107"/>
</dbReference>
<keyword evidence="3" id="KW-0560">Oxidoreductase</keyword>
<dbReference type="PRINTS" id="PR00087">
    <property type="entry name" value="LIPOXYGENASE"/>
</dbReference>
<dbReference type="GO" id="GO:0016702">
    <property type="term" value="F:oxidoreductase activity, acting on single donors with incorporation of molecular oxygen, incorporation of two atoms of oxygen"/>
    <property type="evidence" value="ECO:0007669"/>
    <property type="project" value="InterPro"/>
</dbReference>
<dbReference type="STRING" id="6526.A0A2C9JBL3"/>
<dbReference type="InterPro" id="IPR001024">
    <property type="entry name" value="PLAT/LH2_dom"/>
</dbReference>
<evidence type="ECO:0000256" key="3">
    <source>
        <dbReference type="ARBA" id="ARBA00023002"/>
    </source>
</evidence>
<dbReference type="Gene3D" id="1.20.245.10">
    <property type="entry name" value="Lipoxygenase-1, Domain 5"/>
    <property type="match status" value="1"/>
</dbReference>
<feature type="domain" description="Lipoxygenase" evidence="7">
    <location>
        <begin position="132"/>
        <end position="682"/>
    </location>
</feature>
<dbReference type="InterPro" id="IPR036226">
    <property type="entry name" value="LipOase_C_sf"/>
</dbReference>
<dbReference type="OrthoDB" id="407298at2759"/>
<dbReference type="VEuPathDB" id="VectorBase:BGLB000107"/>
<evidence type="ECO:0000313" key="8">
    <source>
        <dbReference type="EnsemblMetazoa" id="BGLB000107-PB"/>
    </source>
</evidence>
<dbReference type="PROSITE" id="PS50095">
    <property type="entry name" value="PLAT"/>
    <property type="match status" value="1"/>
</dbReference>
<dbReference type="InterPro" id="IPR013819">
    <property type="entry name" value="LipOase_C"/>
</dbReference>
<protein>
    <recommendedName>
        <fullName evidence="10">Lipoxygenase domain-containing protein</fullName>
    </recommendedName>
</protein>
<dbReference type="PROSITE" id="PS00081">
    <property type="entry name" value="LIPOXYGENASE_2"/>
    <property type="match status" value="1"/>
</dbReference>
<evidence type="ECO:0000256" key="1">
    <source>
        <dbReference type="ARBA" id="ARBA00022723"/>
    </source>
</evidence>
<dbReference type="PROSITE" id="PS51393">
    <property type="entry name" value="LIPOXYGENASE_3"/>
    <property type="match status" value="1"/>
</dbReference>
<dbReference type="Proteomes" id="UP000076420">
    <property type="component" value="Unassembled WGS sequence"/>
</dbReference>
<dbReference type="AlphaFoldDB" id="A0A2C9JBL3"/>
<dbReference type="VEuPathDB" id="VectorBase:BGLAX_038997"/>
<dbReference type="InterPro" id="IPR020834">
    <property type="entry name" value="LipOase_CS"/>
</dbReference>
<keyword evidence="1" id="KW-0479">Metal-binding</keyword>
<evidence type="ECO:0000313" key="9">
    <source>
        <dbReference type="Proteomes" id="UP000076420"/>
    </source>
</evidence>
<reference evidence="8" key="1">
    <citation type="submission" date="2020-05" db="UniProtKB">
        <authorList>
            <consortium name="EnsemblMetazoa"/>
        </authorList>
    </citation>
    <scope>IDENTIFICATION</scope>
    <source>
        <strain evidence="8">BB02</strain>
    </source>
</reference>
<comment type="caution">
    <text evidence="5">Lacks conserved residue(s) required for the propagation of feature annotation.</text>
</comment>
<evidence type="ECO:0008006" key="10">
    <source>
        <dbReference type="Google" id="ProtNLM"/>
    </source>
</evidence>
<proteinExistence type="predicted"/>
<keyword evidence="2" id="KW-0223">Dioxygenase</keyword>
<dbReference type="Gene3D" id="2.40.180.10">
    <property type="entry name" value="Catalase core domain"/>
    <property type="match status" value="1"/>
</dbReference>
<dbReference type="GO" id="GO:0034440">
    <property type="term" value="P:lipid oxidation"/>
    <property type="evidence" value="ECO:0007669"/>
    <property type="project" value="InterPro"/>
</dbReference>
<name>A0A2C9JBL3_BIOGL</name>
<evidence type="ECO:0000259" key="7">
    <source>
        <dbReference type="PROSITE" id="PS51393"/>
    </source>
</evidence>
<dbReference type="InterPro" id="IPR036392">
    <property type="entry name" value="PLAT/LH2_dom_sf"/>
</dbReference>
<dbReference type="Pfam" id="PF00305">
    <property type="entry name" value="Lipoxygenase"/>
    <property type="match status" value="1"/>
</dbReference>
<dbReference type="KEGG" id="bgt:106069395"/>
<dbReference type="InterPro" id="IPR000907">
    <property type="entry name" value="LipOase"/>
</dbReference>
<evidence type="ECO:0000256" key="2">
    <source>
        <dbReference type="ARBA" id="ARBA00022964"/>
    </source>
</evidence>
<dbReference type="Pfam" id="PF01477">
    <property type="entry name" value="PLAT"/>
    <property type="match status" value="1"/>
</dbReference>
<feature type="domain" description="PLAT" evidence="6">
    <location>
        <begin position="10"/>
        <end position="133"/>
    </location>
</feature>
<gene>
    <name evidence="8" type="primary">106069395</name>
</gene>
<dbReference type="Gene3D" id="3.10.450.60">
    <property type="match status" value="1"/>
</dbReference>
<evidence type="ECO:0000259" key="6">
    <source>
        <dbReference type="PROSITE" id="PS50095"/>
    </source>
</evidence>
<evidence type="ECO:0000256" key="4">
    <source>
        <dbReference type="ARBA" id="ARBA00023098"/>
    </source>
</evidence>
<dbReference type="SMART" id="SM00308">
    <property type="entry name" value="LH2"/>
    <property type="match status" value="1"/>
</dbReference>
<dbReference type="SUPFAM" id="SSF49723">
    <property type="entry name" value="Lipase/lipooxygenase domain (PLAT/LH2 domain)"/>
    <property type="match status" value="1"/>
</dbReference>
<keyword evidence="4" id="KW-0443">Lipid metabolism</keyword>
<sequence>MFSFFGLVESDYIIEIKTGDTVGAGTNANVWIVLYDETGKSTSAIKLDQTLKNNFERGSNDVFQISKSQTSDLKKDGQIARVEFWRDDHGSSSDWYVDKIEVQNKATKSLFVFPVYRWVKANYHYKIKHLDTSLPQQEHEDLKEPRKYFLEEKKKNYVLDQKFPKEFPNCPIQVKELPLDEQFSFNDKFSLAALTLGLKVSSKIVNFTSGDWKSIGDIATIYAPPAFPKPERASFWTDDLSFARQRLASVNHSVIRLVTHIPDKLPVTDDLVQPLLGGLTLKEAIHQKRLFICDLQILEDLPVKQGRVLCSPIALFFEDMSGQLRPIAIQLFQKPGKENPIFTPLCPSLTWALVKMWYNNADSAHHQALTHLGFTHLLIESFSLATQRHLSHSHPVYKILAPHFLNLVAINNLAVSELVSDGGWVDKTMNYGNKGMYALVVKGYKDWRLDIDGTLPEELKRRGLDDFNVLPGYHFRDDAILLYNAINKYVHDYLKLYYTTPELINTDHELQNWAQELVKERNFAEGGMGIKGIPGNGTISYVEQLQQIVTSIIFISSVAHAATNFPQYEEYAFPPNYPATLLGKPPTDAKAVISEEDILKSLPNKEMTLEIMTMTKILSTKGTKSLGDFEVQYIVDPKALAVVERFKKDVADISQTIKARNKERFPKYKYLDPEFIPNSISI</sequence>
<accession>A0A2C9JBL3</accession>
<dbReference type="SUPFAM" id="SSF48484">
    <property type="entry name" value="Lipoxigenase"/>
    <property type="match status" value="1"/>
</dbReference>